<dbReference type="InterPro" id="IPR019775">
    <property type="entry name" value="WD40_repeat_CS"/>
</dbReference>
<gene>
    <name evidence="5" type="ORF">PECAL_2P02420</name>
</gene>
<evidence type="ECO:0000256" key="1">
    <source>
        <dbReference type="ARBA" id="ARBA00022574"/>
    </source>
</evidence>
<dbReference type="SMART" id="SM00320">
    <property type="entry name" value="WD40"/>
    <property type="match status" value="4"/>
</dbReference>
<dbReference type="InterPro" id="IPR015943">
    <property type="entry name" value="WD40/YVTN_repeat-like_dom_sf"/>
</dbReference>
<protein>
    <submittedName>
        <fullName evidence="5">Uncharacterized protein</fullName>
    </submittedName>
</protein>
<dbReference type="OrthoDB" id="674604at2759"/>
<comment type="caution">
    <text evidence="5">The sequence shown here is derived from an EMBL/GenBank/DDBJ whole genome shotgun (WGS) entry which is preliminary data.</text>
</comment>
<feature type="repeat" description="WD" evidence="3">
    <location>
        <begin position="71"/>
        <end position="110"/>
    </location>
</feature>
<accession>A0A8J2S975</accession>
<keyword evidence="2" id="KW-0677">Repeat</keyword>
<dbReference type="AlphaFoldDB" id="A0A8J2S975"/>
<dbReference type="Pfam" id="PF00400">
    <property type="entry name" value="WD40"/>
    <property type="match status" value="2"/>
</dbReference>
<dbReference type="PANTHER" id="PTHR19848:SF8">
    <property type="entry name" value="F-BOX AND WD REPEAT DOMAIN CONTAINING 7"/>
    <property type="match status" value="1"/>
</dbReference>
<keyword evidence="1 3" id="KW-0853">WD repeat</keyword>
<dbReference type="PANTHER" id="PTHR19848">
    <property type="entry name" value="WD40 REPEAT PROTEIN"/>
    <property type="match status" value="1"/>
</dbReference>
<name>A0A8J2S975_9STRA</name>
<dbReference type="InterPro" id="IPR020472">
    <property type="entry name" value="WD40_PAC1"/>
</dbReference>
<dbReference type="Proteomes" id="UP000789595">
    <property type="component" value="Unassembled WGS sequence"/>
</dbReference>
<dbReference type="SUPFAM" id="SSF50978">
    <property type="entry name" value="WD40 repeat-like"/>
    <property type="match status" value="1"/>
</dbReference>
<dbReference type="EMBL" id="CAKKNE010000002">
    <property type="protein sequence ID" value="CAH0367228.1"/>
    <property type="molecule type" value="Genomic_DNA"/>
</dbReference>
<evidence type="ECO:0000256" key="4">
    <source>
        <dbReference type="SAM" id="MobiDB-lite"/>
    </source>
</evidence>
<dbReference type="InterPro" id="IPR036322">
    <property type="entry name" value="WD40_repeat_dom_sf"/>
</dbReference>
<evidence type="ECO:0000256" key="2">
    <source>
        <dbReference type="ARBA" id="ARBA00022737"/>
    </source>
</evidence>
<dbReference type="PROSITE" id="PS00678">
    <property type="entry name" value="WD_REPEATS_1"/>
    <property type="match status" value="2"/>
</dbReference>
<proteinExistence type="predicted"/>
<keyword evidence="6" id="KW-1185">Reference proteome</keyword>
<reference evidence="5" key="1">
    <citation type="submission" date="2021-11" db="EMBL/GenBank/DDBJ databases">
        <authorList>
            <consortium name="Genoscope - CEA"/>
            <person name="William W."/>
        </authorList>
    </citation>
    <scope>NUCLEOTIDE SEQUENCE</scope>
</reference>
<organism evidence="5 6">
    <name type="scientific">Pelagomonas calceolata</name>
    <dbReference type="NCBI Taxonomy" id="35677"/>
    <lineage>
        <taxon>Eukaryota</taxon>
        <taxon>Sar</taxon>
        <taxon>Stramenopiles</taxon>
        <taxon>Ochrophyta</taxon>
        <taxon>Pelagophyceae</taxon>
        <taxon>Pelagomonadales</taxon>
        <taxon>Pelagomonadaceae</taxon>
        <taxon>Pelagomonas</taxon>
    </lineage>
</organism>
<dbReference type="PRINTS" id="PR00320">
    <property type="entry name" value="GPROTEINBRPT"/>
</dbReference>
<evidence type="ECO:0000313" key="6">
    <source>
        <dbReference type="Proteomes" id="UP000789595"/>
    </source>
</evidence>
<sequence>MAAIVATPGPLEQIGKLKGPQFGSKGVACLATDGVKIYAGCRDHAIRVYDAQTHKLLYALGAPAGPLDVAREGHVGCVTCLKLCGRRLFSGGGDRTLRAWDLKDRGPLRKVGEHGAIVTALAVAGATLCSADADGFVGLWDLETLEAAGELEAKPSIYALAVVGPVLFAARGDGEAVVAWDVSTKARADAPPYAAESLLAVGKKLYLGRDDGSISVWDAARATPLPAAALEHGHDGCVTALASMAGVVVSGGEDGAVVCWDAAARTRRWATRPREGAVNGADAIVADDSGCLFSASPMAPHVQVWRRAEPGVRSSAAPEPSQVEPEPEDSLFAELEVNRRKDAARRRGVS</sequence>
<dbReference type="PROSITE" id="PS50082">
    <property type="entry name" value="WD_REPEATS_2"/>
    <property type="match status" value="1"/>
</dbReference>
<feature type="region of interest" description="Disordered" evidence="4">
    <location>
        <begin position="309"/>
        <end position="350"/>
    </location>
</feature>
<dbReference type="InterPro" id="IPR001680">
    <property type="entry name" value="WD40_rpt"/>
</dbReference>
<evidence type="ECO:0000256" key="3">
    <source>
        <dbReference type="PROSITE-ProRule" id="PRU00221"/>
    </source>
</evidence>
<dbReference type="Gene3D" id="2.130.10.10">
    <property type="entry name" value="YVTN repeat-like/Quinoprotein amine dehydrogenase"/>
    <property type="match status" value="2"/>
</dbReference>
<evidence type="ECO:0000313" key="5">
    <source>
        <dbReference type="EMBL" id="CAH0367228.1"/>
    </source>
</evidence>